<feature type="domain" description="HD/PDEase" evidence="4">
    <location>
        <begin position="157"/>
        <end position="291"/>
    </location>
</feature>
<dbReference type="GO" id="GO:0003676">
    <property type="term" value="F:nucleic acid binding"/>
    <property type="evidence" value="ECO:0007669"/>
    <property type="project" value="InterPro"/>
</dbReference>
<accession>A0A0R1HZV2</accession>
<dbReference type="SMART" id="SM00471">
    <property type="entry name" value="HDc"/>
    <property type="match status" value="1"/>
</dbReference>
<keyword evidence="2" id="KW-0269">Exonuclease</keyword>
<comment type="caution">
    <text evidence="5">The sequence shown here is derived from an EMBL/GenBank/DDBJ whole genome shotgun (WGS) entry which is preliminary data.</text>
</comment>
<dbReference type="InterPro" id="IPR003607">
    <property type="entry name" value="HD/PDEase_dom"/>
</dbReference>
<name>A0A0R1HZV2_9LACO</name>
<dbReference type="CDD" id="cd00077">
    <property type="entry name" value="HDc"/>
    <property type="match status" value="1"/>
</dbReference>
<keyword evidence="1 5" id="KW-0378">Hydrolase</keyword>
<dbReference type="InterPro" id="IPR004365">
    <property type="entry name" value="NA-bd_OB_tRNA"/>
</dbReference>
<evidence type="ECO:0000256" key="1">
    <source>
        <dbReference type="ARBA" id="ARBA00022801"/>
    </source>
</evidence>
<dbReference type="Gene3D" id="1.10.3210.10">
    <property type="entry name" value="Hypothetical protein af1432"/>
    <property type="match status" value="1"/>
</dbReference>
<dbReference type="InterPro" id="IPR006674">
    <property type="entry name" value="HD_domain"/>
</dbReference>
<dbReference type="AlphaFoldDB" id="A0A0R1HZV2"/>
<evidence type="ECO:0000313" key="6">
    <source>
        <dbReference type="Proteomes" id="UP000050911"/>
    </source>
</evidence>
<dbReference type="EMBL" id="AZCX01000001">
    <property type="protein sequence ID" value="KRK49201.1"/>
    <property type="molecule type" value="Genomic_DNA"/>
</dbReference>
<keyword evidence="2" id="KW-0540">Nuclease</keyword>
<evidence type="ECO:0000256" key="2">
    <source>
        <dbReference type="ARBA" id="ARBA00022839"/>
    </source>
</evidence>
<dbReference type="FunFam" id="1.10.3210.10:FF:000008">
    <property type="entry name" value="3'-5' exoribonuclease YhaM"/>
    <property type="match status" value="1"/>
</dbReference>
<protein>
    <submittedName>
        <fullName evidence="5">HD-superfamily hydrolase</fullName>
    </submittedName>
</protein>
<gene>
    <name evidence="5" type="ORF">FC96_GL000122</name>
</gene>
<dbReference type="Gene3D" id="2.40.50.140">
    <property type="entry name" value="Nucleic acid-binding proteins"/>
    <property type="match status" value="1"/>
</dbReference>
<dbReference type="InterPro" id="IPR050798">
    <property type="entry name" value="YhaM_exoribonuc/phosphodiest"/>
</dbReference>
<dbReference type="Proteomes" id="UP000050911">
    <property type="component" value="Unassembled WGS sequence"/>
</dbReference>
<dbReference type="PATRIC" id="fig|1302272.5.peg.119"/>
<dbReference type="InterPro" id="IPR012340">
    <property type="entry name" value="NA-bd_OB-fold"/>
</dbReference>
<dbReference type="OrthoDB" id="9778453at2"/>
<evidence type="ECO:0000313" key="5">
    <source>
        <dbReference type="EMBL" id="KRK49201.1"/>
    </source>
</evidence>
<evidence type="ECO:0000259" key="4">
    <source>
        <dbReference type="SMART" id="SM00471"/>
    </source>
</evidence>
<evidence type="ECO:0000256" key="3">
    <source>
        <dbReference type="SAM" id="MobiDB-lite"/>
    </source>
</evidence>
<keyword evidence="6" id="KW-1185">Reference proteome</keyword>
<sequence length="337" mass="37617">MAEKLLNKYENGEEMDLMALLKNVDIRVAKNGKKYLNLTFEDSSGEITGKFWDASDEDAERFQAGRVVRLAGKRELYQGNPQVKITGLRLANAEEPHDPGDFTMHAPMKAAAMEEEISQVIFEITNQVWNRIVRQLLAKHRTAFFSYPAAKRNHHAFEGGLAYHTVSILRLAHSVVAQYPTLNAPLLYAGAILHDLGKVTELSGPVSTQYTVEGNLLGHISIVDGEIVTAANDLKFDLGDEDVVLLRHMILAHHGLLEYGSPVRPRVLEAEVLHQLDEMDASIMMMTDALDKTTPGAFGERLFAMDGRSFYRPTFETDDEDDDQHPEDGANQTTLNL</sequence>
<dbReference type="RefSeq" id="WP_056941625.1">
    <property type="nucleotide sequence ID" value="NZ_AZCX01000001.1"/>
</dbReference>
<dbReference type="SUPFAM" id="SSF109604">
    <property type="entry name" value="HD-domain/PDEase-like"/>
    <property type="match status" value="1"/>
</dbReference>
<feature type="region of interest" description="Disordered" evidence="3">
    <location>
        <begin position="313"/>
        <end position="337"/>
    </location>
</feature>
<dbReference type="Pfam" id="PF01966">
    <property type="entry name" value="HD"/>
    <property type="match status" value="1"/>
</dbReference>
<dbReference type="GO" id="GO:0004527">
    <property type="term" value="F:exonuclease activity"/>
    <property type="evidence" value="ECO:0007669"/>
    <property type="project" value="UniProtKB-KW"/>
</dbReference>
<organism evidence="5 6">
    <name type="scientific">Secundilactobacillus kimchicus JCM 15530</name>
    <dbReference type="NCBI Taxonomy" id="1302272"/>
    <lineage>
        <taxon>Bacteria</taxon>
        <taxon>Bacillati</taxon>
        <taxon>Bacillota</taxon>
        <taxon>Bacilli</taxon>
        <taxon>Lactobacillales</taxon>
        <taxon>Lactobacillaceae</taxon>
        <taxon>Secundilactobacillus</taxon>
    </lineage>
</organism>
<dbReference type="Pfam" id="PF01336">
    <property type="entry name" value="tRNA_anti-codon"/>
    <property type="match status" value="1"/>
</dbReference>
<dbReference type="GO" id="GO:0031125">
    <property type="term" value="P:rRNA 3'-end processing"/>
    <property type="evidence" value="ECO:0007669"/>
    <property type="project" value="TreeGrafter"/>
</dbReference>
<reference evidence="5 6" key="1">
    <citation type="journal article" date="2015" name="Genome Announc.">
        <title>Expanding the biotechnology potential of lactobacilli through comparative genomics of 213 strains and associated genera.</title>
        <authorList>
            <person name="Sun Z."/>
            <person name="Harris H.M."/>
            <person name="McCann A."/>
            <person name="Guo C."/>
            <person name="Argimon S."/>
            <person name="Zhang W."/>
            <person name="Yang X."/>
            <person name="Jeffery I.B."/>
            <person name="Cooney J.C."/>
            <person name="Kagawa T.F."/>
            <person name="Liu W."/>
            <person name="Song Y."/>
            <person name="Salvetti E."/>
            <person name="Wrobel A."/>
            <person name="Rasinkangas P."/>
            <person name="Parkhill J."/>
            <person name="Rea M.C."/>
            <person name="O'Sullivan O."/>
            <person name="Ritari J."/>
            <person name="Douillard F.P."/>
            <person name="Paul Ross R."/>
            <person name="Yang R."/>
            <person name="Briner A.E."/>
            <person name="Felis G.E."/>
            <person name="de Vos W.M."/>
            <person name="Barrangou R."/>
            <person name="Klaenhammer T.R."/>
            <person name="Caufield P.W."/>
            <person name="Cui Y."/>
            <person name="Zhang H."/>
            <person name="O'Toole P.W."/>
        </authorList>
    </citation>
    <scope>NUCLEOTIDE SEQUENCE [LARGE SCALE GENOMIC DNA]</scope>
    <source>
        <strain evidence="5 6">JCM 15530</strain>
    </source>
</reference>
<feature type="compositionally biased region" description="Acidic residues" evidence="3">
    <location>
        <begin position="316"/>
        <end position="325"/>
    </location>
</feature>
<dbReference type="PANTHER" id="PTHR37294">
    <property type="entry name" value="3'-5' EXORIBONUCLEASE YHAM"/>
    <property type="match status" value="1"/>
</dbReference>
<dbReference type="STRING" id="1302272.FC96_GL000122"/>
<dbReference type="PANTHER" id="PTHR37294:SF1">
    <property type="entry name" value="3'-5' EXORIBONUCLEASE YHAM"/>
    <property type="match status" value="1"/>
</dbReference>
<dbReference type="CDD" id="cd04492">
    <property type="entry name" value="YhaM_OBF_like"/>
    <property type="match status" value="1"/>
</dbReference>
<proteinExistence type="predicted"/>